<organism evidence="3 4">
    <name type="scientific">Telmatospirillum siberiense</name>
    <dbReference type="NCBI Taxonomy" id="382514"/>
    <lineage>
        <taxon>Bacteria</taxon>
        <taxon>Pseudomonadati</taxon>
        <taxon>Pseudomonadota</taxon>
        <taxon>Alphaproteobacteria</taxon>
        <taxon>Rhodospirillales</taxon>
        <taxon>Rhodospirillaceae</taxon>
        <taxon>Telmatospirillum</taxon>
    </lineage>
</organism>
<evidence type="ECO:0000313" key="4">
    <source>
        <dbReference type="Proteomes" id="UP000233293"/>
    </source>
</evidence>
<dbReference type="PANTHER" id="PTHR30160:SF1">
    <property type="entry name" value="LIPOPOLYSACCHARIDE 1,2-N-ACETYLGLUCOSAMINETRANSFERASE-RELATED"/>
    <property type="match status" value="1"/>
</dbReference>
<keyword evidence="2 3" id="KW-0808">Transferase</keyword>
<accession>A0A2N3PQR7</accession>
<evidence type="ECO:0000256" key="2">
    <source>
        <dbReference type="ARBA" id="ARBA00022679"/>
    </source>
</evidence>
<comment type="caution">
    <text evidence="3">The sequence shown here is derived from an EMBL/GenBank/DDBJ whole genome shotgun (WGS) entry which is preliminary data.</text>
</comment>
<keyword evidence="4" id="KW-1185">Reference proteome</keyword>
<dbReference type="EMBL" id="PIUM01000027">
    <property type="protein sequence ID" value="PKU22751.1"/>
    <property type="molecule type" value="Genomic_DNA"/>
</dbReference>
<sequence>MDGAKRVLVIKLSALGDFVQAMGPFATIRSHHPTAKITLLTTKPFVALAEQSPYFDEIWVDSRPRPWEVAALMRLRKKLRSVKFDMVYDLQTSDRSSSYFHIMGDPPWSGIAHNCSAPHANPDRDLMHTIERQAEQLVMAGIPQTKAADLSWAKADVARFDLPERYGLIAPGGAPHRPGKRWPAERFARVAAHLAERGVVPVLLGTRDDEEQIEAVMTACPAAKSLMGQTSFTDIIVLAHGAAGAVGNDTGPMHLIAAAGCPAVVLFSADSDPALCAPRGLVSVLRRNDLAALDVESVIAALSSGPASLR</sequence>
<dbReference type="SUPFAM" id="SSF53756">
    <property type="entry name" value="UDP-Glycosyltransferase/glycogen phosphorylase"/>
    <property type="match status" value="1"/>
</dbReference>
<dbReference type="CDD" id="cd03789">
    <property type="entry name" value="GT9_LPS_heptosyltransferase"/>
    <property type="match status" value="1"/>
</dbReference>
<evidence type="ECO:0000313" key="3">
    <source>
        <dbReference type="EMBL" id="PKU22751.1"/>
    </source>
</evidence>
<reference evidence="4" key="1">
    <citation type="submission" date="2017-12" db="EMBL/GenBank/DDBJ databases">
        <title>Draft genome sequence of Telmatospirillum siberiense 26-4b1T, an acidotolerant peatland alphaproteobacterium potentially involved in sulfur cycling.</title>
        <authorList>
            <person name="Hausmann B."/>
            <person name="Pjevac P."/>
            <person name="Schreck K."/>
            <person name="Herbold C.W."/>
            <person name="Daims H."/>
            <person name="Wagner M."/>
            <person name="Pester M."/>
            <person name="Loy A."/>
        </authorList>
    </citation>
    <scope>NUCLEOTIDE SEQUENCE [LARGE SCALE GENOMIC DNA]</scope>
    <source>
        <strain evidence="4">26-4b1</strain>
    </source>
</reference>
<dbReference type="OrthoDB" id="9807356at2"/>
<dbReference type="AlphaFoldDB" id="A0A2N3PQR7"/>
<dbReference type="InterPro" id="IPR051199">
    <property type="entry name" value="LPS_LOS_Heptosyltrfase"/>
</dbReference>
<proteinExistence type="predicted"/>
<dbReference type="Gene3D" id="3.40.50.2000">
    <property type="entry name" value="Glycogen Phosphorylase B"/>
    <property type="match status" value="2"/>
</dbReference>
<name>A0A2N3PQR7_9PROT</name>
<dbReference type="Pfam" id="PF01075">
    <property type="entry name" value="Glyco_transf_9"/>
    <property type="match status" value="1"/>
</dbReference>
<dbReference type="GO" id="GO:0005829">
    <property type="term" value="C:cytosol"/>
    <property type="evidence" value="ECO:0007669"/>
    <property type="project" value="TreeGrafter"/>
</dbReference>
<dbReference type="InterPro" id="IPR002201">
    <property type="entry name" value="Glyco_trans_9"/>
</dbReference>
<gene>
    <name evidence="3" type="ORF">CWS72_19945</name>
</gene>
<evidence type="ECO:0000256" key="1">
    <source>
        <dbReference type="ARBA" id="ARBA00022676"/>
    </source>
</evidence>
<dbReference type="GO" id="GO:0008713">
    <property type="term" value="F:ADP-heptose-lipopolysaccharide heptosyltransferase activity"/>
    <property type="evidence" value="ECO:0007669"/>
    <property type="project" value="TreeGrafter"/>
</dbReference>
<dbReference type="GO" id="GO:0009244">
    <property type="term" value="P:lipopolysaccharide core region biosynthetic process"/>
    <property type="evidence" value="ECO:0007669"/>
    <property type="project" value="TreeGrafter"/>
</dbReference>
<protein>
    <submittedName>
        <fullName evidence="3">ADP-heptose--LPS heptosyltransferase</fullName>
    </submittedName>
</protein>
<keyword evidence="1" id="KW-0328">Glycosyltransferase</keyword>
<dbReference type="Proteomes" id="UP000233293">
    <property type="component" value="Unassembled WGS sequence"/>
</dbReference>
<dbReference type="PANTHER" id="PTHR30160">
    <property type="entry name" value="TETRAACYLDISACCHARIDE 4'-KINASE-RELATED"/>
    <property type="match status" value="1"/>
</dbReference>